<dbReference type="InterPro" id="IPR003416">
    <property type="entry name" value="MgtC/SapB/SrpB/YhiD_fam"/>
</dbReference>
<evidence type="ECO:0000256" key="7">
    <source>
        <dbReference type="RuleBase" id="RU365041"/>
    </source>
</evidence>
<feature type="transmembrane region" description="Helical" evidence="7">
    <location>
        <begin position="73"/>
        <end position="94"/>
    </location>
</feature>
<evidence type="ECO:0000256" key="1">
    <source>
        <dbReference type="ARBA" id="ARBA00004651"/>
    </source>
</evidence>
<dbReference type="PRINTS" id="PR01837">
    <property type="entry name" value="MGTCSAPBPROT"/>
</dbReference>
<sequence length="158" mass="16217">MDVSPIDLGFAQMALRIGLATLLGAALGFDREVHGHAAGIRTNGIIALSSAVITVSALLLFDQLRGTSAQPDPLRVVQGLAQAIGFIAAGLIFVKGRSVHNITTAANVWLAAAIGIACGAGQYGVVILATGFGVLLLAGVRIVKPWLPGVRKDEDEAP</sequence>
<reference evidence="9" key="1">
    <citation type="submission" date="2021-04" db="EMBL/GenBank/DDBJ databases">
        <title>Ouciella asimina sp. nov., isolated from the surface seawater in the hydrothermal field of Okinawa Trough.</title>
        <authorList>
            <person name="Shuang W."/>
        </authorList>
    </citation>
    <scope>NUCLEOTIDE SEQUENCE</scope>
    <source>
        <strain evidence="9">LXI357</strain>
    </source>
</reference>
<name>A0A8T4IKH2_9SPHN</name>
<dbReference type="GO" id="GO:0005886">
    <property type="term" value="C:plasma membrane"/>
    <property type="evidence" value="ECO:0007669"/>
    <property type="project" value="UniProtKB-SubCell"/>
</dbReference>
<feature type="domain" description="MgtC/SapB/SrpB/YhiD N-terminal" evidence="8">
    <location>
        <begin position="18"/>
        <end position="143"/>
    </location>
</feature>
<keyword evidence="6 7" id="KW-0472">Membrane</keyword>
<protein>
    <recommendedName>
        <fullName evidence="7">Protein MgtC</fullName>
    </recommendedName>
</protein>
<accession>A0A8T4IKH2</accession>
<dbReference type="PANTHER" id="PTHR33778:SF1">
    <property type="entry name" value="MAGNESIUM TRANSPORTER YHID-RELATED"/>
    <property type="match status" value="1"/>
</dbReference>
<evidence type="ECO:0000256" key="5">
    <source>
        <dbReference type="ARBA" id="ARBA00022989"/>
    </source>
</evidence>
<keyword evidence="7" id="KW-0997">Cell inner membrane</keyword>
<feature type="transmembrane region" description="Helical" evidence="7">
    <location>
        <begin position="6"/>
        <end position="28"/>
    </location>
</feature>
<evidence type="ECO:0000256" key="6">
    <source>
        <dbReference type="ARBA" id="ARBA00023136"/>
    </source>
</evidence>
<dbReference type="AlphaFoldDB" id="A0A8T4IKH2"/>
<gene>
    <name evidence="9" type="ORF">J7S20_13935</name>
</gene>
<evidence type="ECO:0000256" key="4">
    <source>
        <dbReference type="ARBA" id="ARBA00022692"/>
    </source>
</evidence>
<dbReference type="Pfam" id="PF02308">
    <property type="entry name" value="MgtC"/>
    <property type="match status" value="1"/>
</dbReference>
<evidence type="ECO:0000259" key="8">
    <source>
        <dbReference type="Pfam" id="PF02308"/>
    </source>
</evidence>
<keyword evidence="5 7" id="KW-1133">Transmembrane helix</keyword>
<dbReference type="InterPro" id="IPR049177">
    <property type="entry name" value="MgtC_SapB_SrpB_YhiD_N"/>
</dbReference>
<comment type="subcellular location">
    <subcellularLocation>
        <location evidence="7">Cell inner membrane</location>
        <topology evidence="7">Multi-pass membrane protein</topology>
    </subcellularLocation>
    <subcellularLocation>
        <location evidence="1">Cell membrane</location>
        <topology evidence="1">Multi-pass membrane protein</topology>
    </subcellularLocation>
</comment>
<keyword evidence="10" id="KW-1185">Reference proteome</keyword>
<feature type="transmembrane region" description="Helical" evidence="7">
    <location>
        <begin position="40"/>
        <end position="61"/>
    </location>
</feature>
<comment type="caution">
    <text evidence="9">The sequence shown here is derived from an EMBL/GenBank/DDBJ whole genome shotgun (WGS) entry which is preliminary data.</text>
</comment>
<evidence type="ECO:0000313" key="9">
    <source>
        <dbReference type="EMBL" id="MBR0553605.1"/>
    </source>
</evidence>
<dbReference type="EMBL" id="JAGRQC010000004">
    <property type="protein sequence ID" value="MBR0553605.1"/>
    <property type="molecule type" value="Genomic_DNA"/>
</dbReference>
<dbReference type="Proteomes" id="UP000676996">
    <property type="component" value="Unassembled WGS sequence"/>
</dbReference>
<dbReference type="RefSeq" id="WP_284054849.1">
    <property type="nucleotide sequence ID" value="NZ_JAGRQC010000004.1"/>
</dbReference>
<keyword evidence="3" id="KW-1003">Cell membrane</keyword>
<dbReference type="PANTHER" id="PTHR33778">
    <property type="entry name" value="PROTEIN MGTC"/>
    <property type="match status" value="1"/>
</dbReference>
<evidence type="ECO:0000256" key="3">
    <source>
        <dbReference type="ARBA" id="ARBA00022475"/>
    </source>
</evidence>
<proteinExistence type="inferred from homology"/>
<evidence type="ECO:0000256" key="2">
    <source>
        <dbReference type="ARBA" id="ARBA00009298"/>
    </source>
</evidence>
<comment type="similarity">
    <text evidence="2 7">Belongs to the MgtC/SapB family.</text>
</comment>
<keyword evidence="4 7" id="KW-0812">Transmembrane</keyword>
<organism evidence="9 10">
    <name type="scientific">Stakelama marina</name>
    <dbReference type="NCBI Taxonomy" id="2826939"/>
    <lineage>
        <taxon>Bacteria</taxon>
        <taxon>Pseudomonadati</taxon>
        <taxon>Pseudomonadota</taxon>
        <taxon>Alphaproteobacteria</taxon>
        <taxon>Sphingomonadales</taxon>
        <taxon>Sphingomonadaceae</taxon>
        <taxon>Stakelama</taxon>
    </lineage>
</organism>
<evidence type="ECO:0000313" key="10">
    <source>
        <dbReference type="Proteomes" id="UP000676996"/>
    </source>
</evidence>